<dbReference type="SUPFAM" id="SSF46785">
    <property type="entry name" value="Winged helix' DNA-binding domain"/>
    <property type="match status" value="1"/>
</dbReference>
<dbReference type="InterPro" id="IPR000847">
    <property type="entry name" value="LysR_HTH_N"/>
</dbReference>
<accession>A0ABT8IWS8</accession>
<dbReference type="Gene3D" id="1.10.10.10">
    <property type="entry name" value="Winged helix-like DNA-binding domain superfamily/Winged helix DNA-binding domain"/>
    <property type="match status" value="1"/>
</dbReference>
<dbReference type="SUPFAM" id="SSF53850">
    <property type="entry name" value="Periplasmic binding protein-like II"/>
    <property type="match status" value="1"/>
</dbReference>
<organism evidence="6 7">
    <name type="scientific">Leifsonia virtsii</name>
    <dbReference type="NCBI Taxonomy" id="3035915"/>
    <lineage>
        <taxon>Bacteria</taxon>
        <taxon>Bacillati</taxon>
        <taxon>Actinomycetota</taxon>
        <taxon>Actinomycetes</taxon>
        <taxon>Micrococcales</taxon>
        <taxon>Microbacteriaceae</taxon>
        <taxon>Leifsonia</taxon>
    </lineage>
</organism>
<dbReference type="EMBL" id="JAROCB010000002">
    <property type="protein sequence ID" value="MDN4596851.1"/>
    <property type="molecule type" value="Genomic_DNA"/>
</dbReference>
<dbReference type="RefSeq" id="WP_301217256.1">
    <property type="nucleotide sequence ID" value="NZ_JAROCB010000002.1"/>
</dbReference>
<dbReference type="PANTHER" id="PTHR30346">
    <property type="entry name" value="TRANSCRIPTIONAL DUAL REGULATOR HCAR-RELATED"/>
    <property type="match status" value="1"/>
</dbReference>
<dbReference type="InterPro" id="IPR036390">
    <property type="entry name" value="WH_DNA-bd_sf"/>
</dbReference>
<feature type="domain" description="HTH lysR-type" evidence="5">
    <location>
        <begin position="2"/>
        <end position="59"/>
    </location>
</feature>
<keyword evidence="2" id="KW-0805">Transcription regulation</keyword>
<dbReference type="PANTHER" id="PTHR30346:SF29">
    <property type="entry name" value="LYSR SUBSTRATE-BINDING"/>
    <property type="match status" value="1"/>
</dbReference>
<dbReference type="PROSITE" id="PS50931">
    <property type="entry name" value="HTH_LYSR"/>
    <property type="match status" value="1"/>
</dbReference>
<sequence length="306" mass="32675">MIDVRKLRMLAELDRLGTIAAVAEELQLTAPGISMQLSALEKELGVTLTERQGRRLALTPAGKLLAEHGRDVLDRLSLAELEVESLRLGTAGTYRLAAFPSAARTFVADTWRRLSEDSGVQLTLSTPEPAEALANLLSGLSDVAVVHSYSNVPRRLPDGLVGRRLESERVWLAIRADDAAAAPMVDIADLSEHAWVAPQADLTCYEMVDRACGLAGFRPKVVAESVDFAAQLELVAAGAGVALVPGLTVSSVPDGVTLCTPTLPLQRHIDVAYRSSLRGDAGVERIVEVLAATAKDHVRRTPTAHA</sequence>
<evidence type="ECO:0000256" key="4">
    <source>
        <dbReference type="ARBA" id="ARBA00023163"/>
    </source>
</evidence>
<name>A0ABT8IWS8_9MICO</name>
<proteinExistence type="inferred from homology"/>
<evidence type="ECO:0000313" key="6">
    <source>
        <dbReference type="EMBL" id="MDN4596851.1"/>
    </source>
</evidence>
<reference evidence="6" key="1">
    <citation type="submission" date="2023-03" db="EMBL/GenBank/DDBJ databases">
        <title>MT1 and MT2 Draft Genomes of Novel Species.</title>
        <authorList>
            <person name="Venkateswaran K."/>
        </authorList>
    </citation>
    <scope>NUCLEOTIDE SEQUENCE</scope>
    <source>
        <strain evidence="6">F6_8S_P_1A</strain>
    </source>
</reference>
<dbReference type="InterPro" id="IPR036388">
    <property type="entry name" value="WH-like_DNA-bd_sf"/>
</dbReference>
<evidence type="ECO:0000259" key="5">
    <source>
        <dbReference type="PROSITE" id="PS50931"/>
    </source>
</evidence>
<evidence type="ECO:0000256" key="2">
    <source>
        <dbReference type="ARBA" id="ARBA00023015"/>
    </source>
</evidence>
<dbReference type="Gene3D" id="3.40.190.10">
    <property type="entry name" value="Periplasmic binding protein-like II"/>
    <property type="match status" value="2"/>
</dbReference>
<keyword evidence="4" id="KW-0804">Transcription</keyword>
<comment type="similarity">
    <text evidence="1">Belongs to the LysR transcriptional regulatory family.</text>
</comment>
<protein>
    <submittedName>
        <fullName evidence="6">LysR family transcriptional regulator</fullName>
    </submittedName>
</protein>
<evidence type="ECO:0000256" key="3">
    <source>
        <dbReference type="ARBA" id="ARBA00023125"/>
    </source>
</evidence>
<gene>
    <name evidence="6" type="ORF">P5G59_06855</name>
</gene>
<comment type="caution">
    <text evidence="6">The sequence shown here is derived from an EMBL/GenBank/DDBJ whole genome shotgun (WGS) entry which is preliminary data.</text>
</comment>
<keyword evidence="7" id="KW-1185">Reference proteome</keyword>
<evidence type="ECO:0000256" key="1">
    <source>
        <dbReference type="ARBA" id="ARBA00009437"/>
    </source>
</evidence>
<dbReference type="Pfam" id="PF03466">
    <property type="entry name" value="LysR_substrate"/>
    <property type="match status" value="1"/>
</dbReference>
<dbReference type="Proteomes" id="UP001174210">
    <property type="component" value="Unassembled WGS sequence"/>
</dbReference>
<keyword evidence="3" id="KW-0238">DNA-binding</keyword>
<evidence type="ECO:0000313" key="7">
    <source>
        <dbReference type="Proteomes" id="UP001174210"/>
    </source>
</evidence>
<dbReference type="Pfam" id="PF00126">
    <property type="entry name" value="HTH_1"/>
    <property type="match status" value="1"/>
</dbReference>
<dbReference type="InterPro" id="IPR005119">
    <property type="entry name" value="LysR_subst-bd"/>
</dbReference>